<dbReference type="InterPro" id="IPR014710">
    <property type="entry name" value="RmlC-like_jellyroll"/>
</dbReference>
<dbReference type="InterPro" id="IPR011051">
    <property type="entry name" value="RmlC_Cupin_sf"/>
</dbReference>
<dbReference type="EMBL" id="ML170157">
    <property type="protein sequence ID" value="TDL28638.1"/>
    <property type="molecule type" value="Genomic_DNA"/>
</dbReference>
<name>A0A4Y7QN00_9AGAM</name>
<dbReference type="OrthoDB" id="5840532at2759"/>
<dbReference type="InterPro" id="IPR047142">
    <property type="entry name" value="OryJ/VirC-like"/>
</dbReference>
<keyword evidence="2" id="KW-1185">Reference proteome</keyword>
<evidence type="ECO:0000313" key="2">
    <source>
        <dbReference type="Proteomes" id="UP000294933"/>
    </source>
</evidence>
<dbReference type="CDD" id="cd02231">
    <property type="entry name" value="cupin_BLL6423-like"/>
    <property type="match status" value="1"/>
</dbReference>
<dbReference type="PANTHER" id="PTHR36156">
    <property type="entry name" value="SLR2101 PROTEIN"/>
    <property type="match status" value="1"/>
</dbReference>
<evidence type="ECO:0000313" key="1">
    <source>
        <dbReference type="EMBL" id="TDL28638.1"/>
    </source>
</evidence>
<dbReference type="Proteomes" id="UP000294933">
    <property type="component" value="Unassembled WGS sequence"/>
</dbReference>
<evidence type="ECO:0008006" key="3">
    <source>
        <dbReference type="Google" id="ProtNLM"/>
    </source>
</evidence>
<accession>A0A4Y7QN00</accession>
<dbReference type="SUPFAM" id="SSF51182">
    <property type="entry name" value="RmlC-like cupins"/>
    <property type="match status" value="1"/>
</dbReference>
<dbReference type="PANTHER" id="PTHR36156:SF2">
    <property type="entry name" value="CUPIN TYPE-2 DOMAIN-CONTAINING PROTEIN"/>
    <property type="match status" value="1"/>
</dbReference>
<dbReference type="VEuPathDB" id="FungiDB:BD410DRAFT_235760"/>
<dbReference type="STRING" id="50990.A0A4Y7QN00"/>
<dbReference type="AlphaFoldDB" id="A0A4Y7QN00"/>
<dbReference type="Gene3D" id="2.60.120.10">
    <property type="entry name" value="Jelly Rolls"/>
    <property type="match status" value="1"/>
</dbReference>
<reference evidence="1 2" key="1">
    <citation type="submission" date="2018-06" db="EMBL/GenBank/DDBJ databases">
        <title>A transcriptomic atlas of mushroom development highlights an independent origin of complex multicellularity.</title>
        <authorList>
            <consortium name="DOE Joint Genome Institute"/>
            <person name="Krizsan K."/>
            <person name="Almasi E."/>
            <person name="Merenyi Z."/>
            <person name="Sahu N."/>
            <person name="Viragh M."/>
            <person name="Koszo T."/>
            <person name="Mondo S."/>
            <person name="Kiss B."/>
            <person name="Balint B."/>
            <person name="Kues U."/>
            <person name="Barry K."/>
            <person name="Hegedus J.C."/>
            <person name="Henrissat B."/>
            <person name="Johnson J."/>
            <person name="Lipzen A."/>
            <person name="Ohm R."/>
            <person name="Nagy I."/>
            <person name="Pangilinan J."/>
            <person name="Yan J."/>
            <person name="Xiong Y."/>
            <person name="Grigoriev I.V."/>
            <person name="Hibbett D.S."/>
            <person name="Nagy L.G."/>
        </authorList>
    </citation>
    <scope>NUCLEOTIDE SEQUENCE [LARGE SCALE GENOMIC DNA]</scope>
    <source>
        <strain evidence="1 2">SZMC22713</strain>
    </source>
</reference>
<proteinExistence type="predicted"/>
<protein>
    <recommendedName>
        <fullName evidence="3">Cupin 2 conserved barrel domain-containing protein</fullName>
    </recommendedName>
</protein>
<organism evidence="1 2">
    <name type="scientific">Rickenella mellea</name>
    <dbReference type="NCBI Taxonomy" id="50990"/>
    <lineage>
        <taxon>Eukaryota</taxon>
        <taxon>Fungi</taxon>
        <taxon>Dikarya</taxon>
        <taxon>Basidiomycota</taxon>
        <taxon>Agaricomycotina</taxon>
        <taxon>Agaricomycetes</taxon>
        <taxon>Hymenochaetales</taxon>
        <taxon>Rickenellaceae</taxon>
        <taxon>Rickenella</taxon>
    </lineage>
</organism>
<sequence length="187" mass="19855">MMATANNDSNHLPPLRRIITGHTPDGLGTIQSDAVIHGEEAFLEGIRSGAVWTTDSTPSKDTNNDVDGAKRTVTGGPLGLVMLNGTNLRFTDLAPGTTAPMHRTSSVDYNILISGKLILVTDDGSATLIEHPGDVVVQRGNMHAWINPGPGWTRWVSVLVDAEPASVNGKVLSEGWLTTLSNHTVSK</sequence>
<gene>
    <name evidence="1" type="ORF">BD410DRAFT_235760</name>
</gene>